<comment type="caution">
    <text evidence="2">The sequence shown here is derived from an EMBL/GenBank/DDBJ whole genome shotgun (WGS) entry which is preliminary data.</text>
</comment>
<feature type="non-terminal residue" evidence="2">
    <location>
        <position position="193"/>
    </location>
</feature>
<gene>
    <name evidence="2" type="ORF">Agub_g10285</name>
</gene>
<dbReference type="AlphaFoldDB" id="A0AAD3DWG2"/>
<accession>A0AAD3DWG2</accession>
<name>A0AAD3DWG2_9CHLO</name>
<protein>
    <submittedName>
        <fullName evidence="2">Uncharacterized protein</fullName>
    </submittedName>
</protein>
<organism evidence="2 3">
    <name type="scientific">Astrephomene gubernaculifera</name>
    <dbReference type="NCBI Taxonomy" id="47775"/>
    <lineage>
        <taxon>Eukaryota</taxon>
        <taxon>Viridiplantae</taxon>
        <taxon>Chlorophyta</taxon>
        <taxon>core chlorophytes</taxon>
        <taxon>Chlorophyceae</taxon>
        <taxon>CS clade</taxon>
        <taxon>Chlamydomonadales</taxon>
        <taxon>Astrephomenaceae</taxon>
        <taxon>Astrephomene</taxon>
    </lineage>
</organism>
<feature type="region of interest" description="Disordered" evidence="1">
    <location>
        <begin position="55"/>
        <end position="79"/>
    </location>
</feature>
<evidence type="ECO:0000313" key="3">
    <source>
        <dbReference type="Proteomes" id="UP001054857"/>
    </source>
</evidence>
<dbReference type="Proteomes" id="UP001054857">
    <property type="component" value="Unassembled WGS sequence"/>
</dbReference>
<reference evidence="2 3" key="1">
    <citation type="journal article" date="2021" name="Sci. Rep.">
        <title>Genome sequencing of the multicellular alga Astrephomene provides insights into convergent evolution of germ-soma differentiation.</title>
        <authorList>
            <person name="Yamashita S."/>
            <person name="Yamamoto K."/>
            <person name="Matsuzaki R."/>
            <person name="Suzuki S."/>
            <person name="Yamaguchi H."/>
            <person name="Hirooka S."/>
            <person name="Minakuchi Y."/>
            <person name="Miyagishima S."/>
            <person name="Kawachi M."/>
            <person name="Toyoda A."/>
            <person name="Nozaki H."/>
        </authorList>
    </citation>
    <scope>NUCLEOTIDE SEQUENCE [LARGE SCALE GENOMIC DNA]</scope>
    <source>
        <strain evidence="2 3">NIES-4017</strain>
    </source>
</reference>
<proteinExistence type="predicted"/>
<sequence>MADAGKKTLYPSTLRYRERIDMSGEDAFTYNKLYTATQGFDVWTRLTTDAEIRQSTTREAGPYQEGKAQVTASPKNSGFDSNTCPAEYTHTTFKSGLLPQPGQPIEQQHKITARRFKQHYPLDFMSQIRPETETTNQAMRMLGTYTSDQAHADRMGIFIPQGCPGGKPAYHPDVTTGGFGLAPTLPRKGVGKT</sequence>
<feature type="compositionally biased region" description="Polar residues" evidence="1">
    <location>
        <begin position="70"/>
        <end position="79"/>
    </location>
</feature>
<keyword evidence="3" id="KW-1185">Reference proteome</keyword>
<dbReference type="EMBL" id="BMAR01000023">
    <property type="protein sequence ID" value="GFR48392.1"/>
    <property type="molecule type" value="Genomic_DNA"/>
</dbReference>
<evidence type="ECO:0000256" key="1">
    <source>
        <dbReference type="SAM" id="MobiDB-lite"/>
    </source>
</evidence>
<evidence type="ECO:0000313" key="2">
    <source>
        <dbReference type="EMBL" id="GFR48392.1"/>
    </source>
</evidence>